<proteinExistence type="predicted"/>
<dbReference type="EMBL" id="FZOT01000014">
    <property type="protein sequence ID" value="SNT11486.1"/>
    <property type="molecule type" value="Genomic_DNA"/>
</dbReference>
<evidence type="ECO:0000313" key="2">
    <source>
        <dbReference type="Proteomes" id="UP000198284"/>
    </source>
</evidence>
<protein>
    <submittedName>
        <fullName evidence="1">Uncharacterized protein</fullName>
    </submittedName>
</protein>
<name>A0A239JZI9_9BURK</name>
<keyword evidence="2" id="KW-1185">Reference proteome</keyword>
<evidence type="ECO:0000313" key="1">
    <source>
        <dbReference type="EMBL" id="SNT11486.1"/>
    </source>
</evidence>
<gene>
    <name evidence="1" type="ORF">SAMN06265795_11470</name>
</gene>
<dbReference type="AlphaFoldDB" id="A0A239JZI9"/>
<dbReference type="OrthoDB" id="9860705at2"/>
<accession>A0A239JZI9</accession>
<reference evidence="1 2" key="1">
    <citation type="submission" date="2017-06" db="EMBL/GenBank/DDBJ databases">
        <authorList>
            <person name="Kim H.J."/>
            <person name="Triplett B.A."/>
        </authorList>
    </citation>
    <scope>NUCLEOTIDE SEQUENCE [LARGE SCALE GENOMIC DNA]</scope>
    <source>
        <strain evidence="1 2">U15</strain>
    </source>
</reference>
<sequence>MKKTRRAAAFIWQRGYRGHTLWHKEECVGRISLGQTDDWDGVYRCQAGTLTGETTSLKEAKRWIREKAKLNLVQLSLF</sequence>
<organism evidence="1 2">
    <name type="scientific">Noviherbaspirillum humi</name>
    <dbReference type="NCBI Taxonomy" id="1688639"/>
    <lineage>
        <taxon>Bacteria</taxon>
        <taxon>Pseudomonadati</taxon>
        <taxon>Pseudomonadota</taxon>
        <taxon>Betaproteobacteria</taxon>
        <taxon>Burkholderiales</taxon>
        <taxon>Oxalobacteraceae</taxon>
        <taxon>Noviherbaspirillum</taxon>
    </lineage>
</organism>
<dbReference type="RefSeq" id="WP_089400692.1">
    <property type="nucleotide sequence ID" value="NZ_FZOT01000014.1"/>
</dbReference>
<dbReference type="Proteomes" id="UP000198284">
    <property type="component" value="Unassembled WGS sequence"/>
</dbReference>